<dbReference type="AlphaFoldDB" id="A0A4S3JD19"/>
<comment type="subcellular location">
    <subcellularLocation>
        <location evidence="1">Nucleus</location>
    </subcellularLocation>
</comment>
<dbReference type="PANTHER" id="PTHR31001:SF89">
    <property type="entry name" value="ZN(2)-C6 FUNGAL-TYPE DOMAIN-CONTAINING PROTEIN"/>
    <property type="match status" value="1"/>
</dbReference>
<accession>A0A4S3JD19</accession>
<dbReference type="EMBL" id="SOSA01000292">
    <property type="protein sequence ID" value="THC93020.1"/>
    <property type="molecule type" value="Genomic_DNA"/>
</dbReference>
<evidence type="ECO:0000256" key="4">
    <source>
        <dbReference type="ARBA" id="ARBA00023163"/>
    </source>
</evidence>
<feature type="domain" description="Zn(2)-C6 fungal-type" evidence="7">
    <location>
        <begin position="14"/>
        <end position="45"/>
    </location>
</feature>
<keyword evidence="2" id="KW-0805">Transcription regulation</keyword>
<feature type="coiled-coil region" evidence="6">
    <location>
        <begin position="61"/>
        <end position="88"/>
    </location>
</feature>
<dbReference type="Gene3D" id="4.10.240.10">
    <property type="entry name" value="Zn(2)-C6 fungal-type DNA-binding domain"/>
    <property type="match status" value="1"/>
</dbReference>
<protein>
    <recommendedName>
        <fullName evidence="7">Zn(2)-C6 fungal-type domain-containing protein</fullName>
    </recommendedName>
</protein>
<sequence length="150" mass="16971">MNPINKPKPRPAASCAPCRNRKVKCDRLSPCEACVARGIPHECKYAITDEDREAIAQAEVIAQLRGKSQRLRSDLAAAEAERQELRRRDRDYHHSRSEDAAMEMLYSALRLGSQDLVERLVGRIREGEALADVIREVQTEGMVHRPKVGR</sequence>
<evidence type="ECO:0000259" key="7">
    <source>
        <dbReference type="PROSITE" id="PS50048"/>
    </source>
</evidence>
<dbReference type="PANTHER" id="PTHR31001">
    <property type="entry name" value="UNCHARACTERIZED TRANSCRIPTIONAL REGULATORY PROTEIN"/>
    <property type="match status" value="1"/>
</dbReference>
<dbReference type="GeneID" id="54326971"/>
<dbReference type="InterPro" id="IPR036864">
    <property type="entry name" value="Zn2-C6_fun-type_DNA-bd_sf"/>
</dbReference>
<dbReference type="VEuPathDB" id="FungiDB:EYZ11_007502"/>
<reference evidence="9 10" key="1">
    <citation type="submission" date="2019-03" db="EMBL/GenBank/DDBJ databases">
        <title>The genome sequence of a newly discovered highly antifungal drug resistant Aspergillus species, Aspergillus tanneri NIH 1004.</title>
        <authorList>
            <person name="Mounaud S."/>
            <person name="Singh I."/>
            <person name="Joardar V."/>
            <person name="Pakala S."/>
            <person name="Pakala S."/>
            <person name="Venepally P."/>
            <person name="Hoover J."/>
            <person name="Nierman W."/>
            <person name="Chung J."/>
            <person name="Losada L."/>
        </authorList>
    </citation>
    <scope>NUCLEOTIDE SEQUENCE [LARGE SCALE GENOMIC DNA]</scope>
    <source>
        <strain evidence="9 10">NIH1004</strain>
    </source>
</reference>
<evidence type="ECO:0000313" key="10">
    <source>
        <dbReference type="Proteomes" id="UP000308092"/>
    </source>
</evidence>
<keyword evidence="3" id="KW-0238">DNA-binding</keyword>
<dbReference type="GO" id="GO:0008270">
    <property type="term" value="F:zinc ion binding"/>
    <property type="evidence" value="ECO:0007669"/>
    <property type="project" value="InterPro"/>
</dbReference>
<dbReference type="GO" id="GO:0003677">
    <property type="term" value="F:DNA binding"/>
    <property type="evidence" value="ECO:0007669"/>
    <property type="project" value="UniProtKB-KW"/>
</dbReference>
<reference evidence="8 11" key="2">
    <citation type="submission" date="2019-08" db="EMBL/GenBank/DDBJ databases">
        <title>The genome sequence of a newly discovered highly antifungal drug resistant Aspergillus species, Aspergillus tanneri NIH 1004.</title>
        <authorList>
            <person name="Mounaud S."/>
            <person name="Singh I."/>
            <person name="Joardar V."/>
            <person name="Pakala S."/>
            <person name="Pakala S."/>
            <person name="Venepally P."/>
            <person name="Chung J.K."/>
            <person name="Losada L."/>
            <person name="Nierman W.C."/>
        </authorList>
    </citation>
    <scope>NUCLEOTIDE SEQUENCE [LARGE SCALE GENOMIC DNA]</scope>
    <source>
        <strain evidence="8 11">NIH1004</strain>
    </source>
</reference>
<evidence type="ECO:0000256" key="6">
    <source>
        <dbReference type="SAM" id="Coils"/>
    </source>
</evidence>
<evidence type="ECO:0000256" key="2">
    <source>
        <dbReference type="ARBA" id="ARBA00023015"/>
    </source>
</evidence>
<keyword evidence="6" id="KW-0175">Coiled coil</keyword>
<evidence type="ECO:0000313" key="9">
    <source>
        <dbReference type="EMBL" id="THC93020.1"/>
    </source>
</evidence>
<evidence type="ECO:0000313" key="8">
    <source>
        <dbReference type="EMBL" id="KAA8648384.1"/>
    </source>
</evidence>
<dbReference type="SUPFAM" id="SSF57701">
    <property type="entry name" value="Zn2/Cys6 DNA-binding domain"/>
    <property type="match status" value="1"/>
</dbReference>
<keyword evidence="4" id="KW-0804">Transcription</keyword>
<comment type="caution">
    <text evidence="9">The sequence shown here is derived from an EMBL/GenBank/DDBJ whole genome shotgun (WGS) entry which is preliminary data.</text>
</comment>
<dbReference type="Pfam" id="PF00172">
    <property type="entry name" value="Zn_clus"/>
    <property type="match status" value="1"/>
</dbReference>
<proteinExistence type="predicted"/>
<dbReference type="OrthoDB" id="4159781at2759"/>
<dbReference type="PROSITE" id="PS00463">
    <property type="entry name" value="ZN2_CY6_FUNGAL_1"/>
    <property type="match status" value="1"/>
</dbReference>
<keyword evidence="5" id="KW-0539">Nucleus</keyword>
<dbReference type="CDD" id="cd00067">
    <property type="entry name" value="GAL4"/>
    <property type="match status" value="1"/>
</dbReference>
<dbReference type="InterPro" id="IPR050613">
    <property type="entry name" value="Sec_Metabolite_Reg"/>
</dbReference>
<gene>
    <name evidence="8" type="ORF">ATNIH1004_004269</name>
    <name evidence="9" type="ORF">EYZ11_007502</name>
</gene>
<evidence type="ECO:0000256" key="3">
    <source>
        <dbReference type="ARBA" id="ARBA00023125"/>
    </source>
</evidence>
<evidence type="ECO:0000313" key="11">
    <source>
        <dbReference type="Proteomes" id="UP000324241"/>
    </source>
</evidence>
<dbReference type="InterPro" id="IPR001138">
    <property type="entry name" value="Zn2Cys6_DnaBD"/>
</dbReference>
<name>A0A4S3JD19_9EURO</name>
<dbReference type="GO" id="GO:0000981">
    <property type="term" value="F:DNA-binding transcription factor activity, RNA polymerase II-specific"/>
    <property type="evidence" value="ECO:0007669"/>
    <property type="project" value="InterPro"/>
</dbReference>
<dbReference type="Proteomes" id="UP000308092">
    <property type="component" value="Unassembled WGS sequence"/>
</dbReference>
<evidence type="ECO:0000256" key="5">
    <source>
        <dbReference type="ARBA" id="ARBA00023242"/>
    </source>
</evidence>
<dbReference type="EMBL" id="QUQM01000003">
    <property type="protein sequence ID" value="KAA8648384.1"/>
    <property type="molecule type" value="Genomic_DNA"/>
</dbReference>
<organism evidence="9 10">
    <name type="scientific">Aspergillus tanneri</name>
    <dbReference type="NCBI Taxonomy" id="1220188"/>
    <lineage>
        <taxon>Eukaryota</taxon>
        <taxon>Fungi</taxon>
        <taxon>Dikarya</taxon>
        <taxon>Ascomycota</taxon>
        <taxon>Pezizomycotina</taxon>
        <taxon>Eurotiomycetes</taxon>
        <taxon>Eurotiomycetidae</taxon>
        <taxon>Eurotiales</taxon>
        <taxon>Aspergillaceae</taxon>
        <taxon>Aspergillus</taxon>
        <taxon>Aspergillus subgen. Circumdati</taxon>
    </lineage>
</organism>
<dbReference type="GO" id="GO:0005634">
    <property type="term" value="C:nucleus"/>
    <property type="evidence" value="ECO:0007669"/>
    <property type="project" value="UniProtKB-SubCell"/>
</dbReference>
<keyword evidence="10" id="KW-1185">Reference proteome</keyword>
<dbReference type="SMART" id="SM00066">
    <property type="entry name" value="GAL4"/>
    <property type="match status" value="1"/>
</dbReference>
<dbReference type="PROSITE" id="PS50048">
    <property type="entry name" value="ZN2_CY6_FUNGAL_2"/>
    <property type="match status" value="1"/>
</dbReference>
<dbReference type="STRING" id="1220188.A0A4S3JD19"/>
<evidence type="ECO:0000256" key="1">
    <source>
        <dbReference type="ARBA" id="ARBA00004123"/>
    </source>
</evidence>
<dbReference type="GO" id="GO:0009893">
    <property type="term" value="P:positive regulation of metabolic process"/>
    <property type="evidence" value="ECO:0007669"/>
    <property type="project" value="UniProtKB-ARBA"/>
</dbReference>
<dbReference type="RefSeq" id="XP_033427745.1">
    <property type="nucleotide sequence ID" value="XM_033568939.1"/>
</dbReference>
<dbReference type="Proteomes" id="UP000324241">
    <property type="component" value="Unassembled WGS sequence"/>
</dbReference>